<dbReference type="EMBL" id="UINC01003990">
    <property type="protein sequence ID" value="SVA10913.1"/>
    <property type="molecule type" value="Genomic_DNA"/>
</dbReference>
<proteinExistence type="predicted"/>
<dbReference type="Gene3D" id="3.40.50.410">
    <property type="entry name" value="von Willebrand factor, type A domain"/>
    <property type="match status" value="1"/>
</dbReference>
<accession>A0A381TAQ0</accession>
<name>A0A381TAQ0_9ZZZZ</name>
<reference evidence="2" key="1">
    <citation type="submission" date="2018-05" db="EMBL/GenBank/DDBJ databases">
        <authorList>
            <person name="Lanie J.A."/>
            <person name="Ng W.-L."/>
            <person name="Kazmierczak K.M."/>
            <person name="Andrzejewski T.M."/>
            <person name="Davidsen T.M."/>
            <person name="Wayne K.J."/>
            <person name="Tettelin H."/>
            <person name="Glass J.I."/>
            <person name="Rusch D."/>
            <person name="Podicherti R."/>
            <person name="Tsui H.-C.T."/>
            <person name="Winkler M.E."/>
        </authorList>
    </citation>
    <scope>NUCLEOTIDE SEQUENCE</scope>
</reference>
<dbReference type="SMART" id="SM00327">
    <property type="entry name" value="VWA"/>
    <property type="match status" value="1"/>
</dbReference>
<dbReference type="InterPro" id="IPR051928">
    <property type="entry name" value="NorD/CobT"/>
</dbReference>
<dbReference type="InterPro" id="IPR002035">
    <property type="entry name" value="VWF_A"/>
</dbReference>
<dbReference type="PANTHER" id="PTHR41248:SF1">
    <property type="entry name" value="NORD PROTEIN"/>
    <property type="match status" value="1"/>
</dbReference>
<evidence type="ECO:0000259" key="1">
    <source>
        <dbReference type="PROSITE" id="PS50234"/>
    </source>
</evidence>
<dbReference type="CDD" id="cd01454">
    <property type="entry name" value="vWA_norD_type"/>
    <property type="match status" value="1"/>
</dbReference>
<dbReference type="InterPro" id="IPR036465">
    <property type="entry name" value="vWFA_dom_sf"/>
</dbReference>
<protein>
    <recommendedName>
        <fullName evidence="1">VWFA domain-containing protein</fullName>
    </recommendedName>
</protein>
<dbReference type="PROSITE" id="PS50234">
    <property type="entry name" value="VWFA"/>
    <property type="match status" value="1"/>
</dbReference>
<dbReference type="AlphaFoldDB" id="A0A381TAQ0"/>
<dbReference type="SUPFAM" id="SSF53300">
    <property type="entry name" value="vWA-like"/>
    <property type="match status" value="1"/>
</dbReference>
<gene>
    <name evidence="2" type="ORF">METZ01_LOCUS63767</name>
</gene>
<organism evidence="2">
    <name type="scientific">marine metagenome</name>
    <dbReference type="NCBI Taxonomy" id="408172"/>
    <lineage>
        <taxon>unclassified sequences</taxon>
        <taxon>metagenomes</taxon>
        <taxon>ecological metagenomes</taxon>
    </lineage>
</organism>
<dbReference type="PANTHER" id="PTHR41248">
    <property type="entry name" value="NORD PROTEIN"/>
    <property type="match status" value="1"/>
</dbReference>
<dbReference type="Pfam" id="PF00092">
    <property type="entry name" value="VWA"/>
    <property type="match status" value="1"/>
</dbReference>
<evidence type="ECO:0000313" key="2">
    <source>
        <dbReference type="EMBL" id="SVA10913.1"/>
    </source>
</evidence>
<sequence>MSIQLDDYRELLEQTAPELKGTLDATFHEAGRYMSPVGLQDYLEGARGLCELGRGADLVVSYIENVPAVAKECGEDIIRECLTAAMKLASMTSGEVIALLFSSLPTAARRLGDQELMRGYLSLIHRLAAKAPRGLRPMLGCTDELLSKLTLSGLRRWSDFGADAYRRDLPGQVAYFGLKTEDSRAVLKKERSGTIFINCQRKLNFYLRALWARDFFLRPADTSHIGFRPYLEARVLHLPDAVDGIMVKGTELYRAITAHMAAHLVYTREPISAEHLSPAQRFFVGFAEDARVEYCAKQAFPGLGKLWRTLHCQHKEKPEHASIPLLERLALALLDSSFRVNDLSLDDIAEQFHANIESNKNDPQFSWHLGLEIFNALAARKDVPSLRLLECLRIPYRDDNRFIWDFDEFAWHDDVEYVPANRRQVRKRASLMEFVNELDVETAGDDAQEIWTLPTELFPYEDQGISFNQMEGKEPISDPFHYPEWDYQVQLHRPDWATVYERGYPMGNSEDIEQILMEHKPITSRIKQLVDRLRPEGMIRQRKLEDGDEIDINAAVEAIIDIRMGNQPDPRITLKNVLNRRDLAILILLDLSESTNETLAGLEKTVLELTREASALVATAISGIGDAFAIHGFASDGRHDVRYYRLKRFDQAFDKEAKGRLAGMRGGLSTRMGAAMRHAGHHLLLRAEKIKMLLIVTDGSPSDIDERDPQHLRMDAKKATEELHTNGIMTYCLTLDPSADHYVQRIFGQNHYTIIDNVQRLPEKLPALFASLTG</sequence>
<feature type="domain" description="VWFA" evidence="1">
    <location>
        <begin position="584"/>
        <end position="772"/>
    </location>
</feature>